<dbReference type="Proteomes" id="UP000830395">
    <property type="component" value="Chromosome 25"/>
</dbReference>
<dbReference type="EMBL" id="CM040999">
    <property type="protein sequence ID" value="MCJ8747605.1"/>
    <property type="molecule type" value="Genomic_DNA"/>
</dbReference>
<organism evidence="1 2">
    <name type="scientific">Pangasius djambal</name>
    <dbReference type="NCBI Taxonomy" id="1691987"/>
    <lineage>
        <taxon>Eukaryota</taxon>
        <taxon>Metazoa</taxon>
        <taxon>Chordata</taxon>
        <taxon>Craniata</taxon>
        <taxon>Vertebrata</taxon>
        <taxon>Euteleostomi</taxon>
        <taxon>Actinopterygii</taxon>
        <taxon>Neopterygii</taxon>
        <taxon>Teleostei</taxon>
        <taxon>Ostariophysi</taxon>
        <taxon>Siluriformes</taxon>
        <taxon>Pangasiidae</taxon>
        <taxon>Pangasius</taxon>
    </lineage>
</organism>
<sequence>MKEELTRFWKLLSPSYPACSEREVKDEEQNSVKEAVLKITLHVLRNMKLNDLANTLQSKMISMSQKKLKCTLKRKFQCISEGLSKHGNSKLLTEIFTELYITEGDSGEINNEHEVRQIEAKAVRPASEDTPIKCNDLFKPLPGPHKSVRTVLTKGVAGIGKTVSVQKFIMDWAEGKANEDIHFIFPLPFRELNLMKEKKLSLMHLLYHFFPETSGLHDYEAYKVLFIFDGLDENRLNLDFQNNAMLWERTEPASVDVLLTNLIKGNLLPSALLWITSRPAAAHQIPPDCVDRVTEVRGFSDPQKEEYFRKRIRDDGLANRIVTHLRSTRSLYIMCHIPVFCWITATVLERMLTEAESKEIPKTLTQMFIYFLIFQTKHRDQKYNENCEMRFHQTRDRIVALGQLAFQQLKKGNLIFYEEDLRDCGIDVKEVSVYSGVCTEIFREEFGLYLGKMYCFVHLSVQEFLAALFVFITLSSSKADHSDVVKSIAMTDLLKKTVDKALHSENGHLDLFLRFLLGISLNSNQALLRGLITPSESSHSKEETVMYIKEKIRENPSPEKSINLFHCLNELNDQSLVQEVQMYLNRKRLKRLSGVRFSPAHWSALVFVLLNSEEKLDEFNLSKYDRSEECFLRLLPVIQASRKAILCSCQLTLTSCKELASALSSSSSNLRELDLSSNDLYDAGVKLLSKALKNPHCKLESVSLCGCNITEKSCGLLASTFISSESGLRQLNLSNNTLKDSGMKMLCGALDNPNCKLESLRMSCCRLTEQSCAFLASAFSSNYSSLRELDLSYNKLEDSGMKMLSAVYRMDMDFKLEVLKLRACHLTEKSCSALALILNSDSSRIQQLDLSNNSLQDSVVEMLSAAGKNPHCKLETLRLQGCSLTEKSSSALAFLISSKLTELDLGNNDLRDSGAELLSKELKNKHCKLETLKLCNCRITEVGCAALSSALSSNPPHLRELDLSSNKIRNPGVKLLSEPLGDQQCTLKKLGLFNCGITDEGCPALVAALMSNPSHLRELNLAGNDVTESGLNVLFDLVQSPVCALEKFDSGIPLV</sequence>
<protein>
    <submittedName>
        <fullName evidence="1">Uncharacterized protein</fullName>
    </submittedName>
</protein>
<proteinExistence type="predicted"/>
<evidence type="ECO:0000313" key="2">
    <source>
        <dbReference type="Proteomes" id="UP000830395"/>
    </source>
</evidence>
<gene>
    <name evidence="1" type="ORF">PDJAM_G00155300</name>
</gene>
<accession>A0ACC5ZIX7</accession>
<evidence type="ECO:0000313" key="1">
    <source>
        <dbReference type="EMBL" id="MCJ8747605.1"/>
    </source>
</evidence>
<reference evidence="1" key="1">
    <citation type="submission" date="2020-02" db="EMBL/GenBank/DDBJ databases">
        <title>Genome sequencing of the panga catfish, Pangasius djambal.</title>
        <authorList>
            <person name="Wen M."/>
            <person name="Zahm M."/>
            <person name="Roques C."/>
            <person name="Cabau C."/>
            <person name="Klopp C."/>
            <person name="Donnadieu C."/>
            <person name="Jouanno E."/>
            <person name="Avarre J.-C."/>
            <person name="Campet M."/>
            <person name="Ha T."/>
            <person name="Dugue R."/>
            <person name="Lampietro C."/>
            <person name="Louis A."/>
            <person name="Herpin A."/>
            <person name="Echchiki A."/>
            <person name="Berthelot C."/>
            <person name="Parey E."/>
            <person name="Roest-Crollius H."/>
            <person name="Braasch I."/>
            <person name="Postlethwait J.H."/>
            <person name="Bobe J."/>
            <person name="Montfort J."/>
            <person name="Bouchez O."/>
            <person name="Begum T."/>
            <person name="Schartl M."/>
            <person name="Gustiano R."/>
            <person name="Guiguen Y."/>
        </authorList>
    </citation>
    <scope>NUCLEOTIDE SEQUENCE</scope>
    <source>
        <strain evidence="1">Pdj_M5554</strain>
    </source>
</reference>
<name>A0ACC5ZIX7_9TELE</name>
<comment type="caution">
    <text evidence="1">The sequence shown here is derived from an EMBL/GenBank/DDBJ whole genome shotgun (WGS) entry which is preliminary data.</text>
</comment>
<keyword evidence="2" id="KW-1185">Reference proteome</keyword>